<keyword evidence="4" id="KW-1185">Reference proteome</keyword>
<dbReference type="PANTHER" id="PTHR44665:SF1">
    <property type="entry name" value="DNAJ HOMOLOG SUBFAMILY C MEMBER 14"/>
    <property type="match status" value="1"/>
</dbReference>
<gene>
    <name evidence="5" type="primary">DNAJC14</name>
</gene>
<feature type="compositionally biased region" description="Basic and acidic residues" evidence="1">
    <location>
        <begin position="151"/>
        <end position="161"/>
    </location>
</feature>
<dbReference type="CTD" id="85406"/>
<evidence type="ECO:0000259" key="3">
    <source>
        <dbReference type="PROSITE" id="PS50076"/>
    </source>
</evidence>
<dbReference type="GeneID" id="116943937"/>
<evidence type="ECO:0000256" key="2">
    <source>
        <dbReference type="SAM" id="Phobius"/>
    </source>
</evidence>
<proteinExistence type="predicted"/>
<dbReference type="CDD" id="cd06257">
    <property type="entry name" value="DnaJ"/>
    <property type="match status" value="1"/>
</dbReference>
<feature type="region of interest" description="Disordered" evidence="1">
    <location>
        <begin position="1"/>
        <end position="259"/>
    </location>
</feature>
<dbReference type="KEGG" id="pmrn:116943937"/>
<dbReference type="InterPro" id="IPR032843">
    <property type="entry name" value="Jiv"/>
</dbReference>
<dbReference type="InterPro" id="IPR052317">
    <property type="entry name" value="Viral_replicn-host_int_reg"/>
</dbReference>
<reference evidence="5" key="1">
    <citation type="submission" date="2025-08" db="UniProtKB">
        <authorList>
            <consortium name="RefSeq"/>
        </authorList>
    </citation>
    <scope>IDENTIFICATION</scope>
    <source>
        <tissue evidence="5">Sperm</tissue>
    </source>
</reference>
<dbReference type="SUPFAM" id="SSF46565">
    <property type="entry name" value="Chaperone J-domain"/>
    <property type="match status" value="1"/>
</dbReference>
<evidence type="ECO:0000313" key="4">
    <source>
        <dbReference type="Proteomes" id="UP001318040"/>
    </source>
</evidence>
<feature type="compositionally biased region" description="Gly residues" evidence="1">
    <location>
        <begin position="198"/>
        <end position="214"/>
    </location>
</feature>
<dbReference type="Proteomes" id="UP001318040">
    <property type="component" value="Chromosome 19"/>
</dbReference>
<accession>A0AAJ7T8H0</accession>
<feature type="compositionally biased region" description="Gly residues" evidence="1">
    <location>
        <begin position="114"/>
        <end position="124"/>
    </location>
</feature>
<sequence>MDTDSQEHLCSIRSPFHRDPTPAGANTAAASAKCATGEGGGSAGTSGPSALSRPHLVETLGPESGPPVLDGISGSAGNRASPGGMHHGGSVECSARGQGVEPSGYPGCESDAGPGEGSPGSGERAGGDDATLFDGGGDGEGLTNAALFDSSHTDTCAHDQWTDGTTPEELASPPPAGPAPSASCGATSHEYDGFPESGNGGKLPDGGIANGQGGKKQKRRAERAEVPGERQRERCGSTAGARQGHGRAGKKGQQRKGGRPRTLEAFLQLCGRHVWTGGSTLVNTIVLLAAVVGELIETAALSLVSEGAALQRRLPHYFALARAAADAARRLAVRWSGRAGTLVVALGCAASAAVLTAALLFLRVLRKATLGFVLPALERLPGYAALCGWLLRVQPWKVVGVAWQAASAVVRRTCIVCRLGEAWMFCRQRLGGGAGADRQEQRRSSGSTGRAQATGGSREPAGEVVERLLALAGATEEEMDPYAVLGLDADVSESELRRAYRRLAVLVHPDKCQHPRAEEAFKVLRAAWDILSDPARKQQHDMKRAEQSEMSRAMDEFLVRLHEDLKEAMNTMSCTHCNGKHRRYEVERSPWEARYCARCNARHSASEGDFWAESRMLGFKVTFFAFVDGCIYDVTEWAACQQIPIPADAHSVAYHMSLGQNGRARRPPARPPSPGHNEESRREFQDFINRLFKDTQDRRRGPGGAAGSAGTAPPTRGPPPRPARSPTDPTGAFSSGPRPGPTTPGATASSASSAQQESDSQKRRRKVYKKMPKRAGL</sequence>
<feature type="compositionally biased region" description="Basic and acidic residues" evidence="1">
    <location>
        <begin position="222"/>
        <end position="235"/>
    </location>
</feature>
<feature type="domain" description="J" evidence="3">
    <location>
        <begin position="480"/>
        <end position="544"/>
    </location>
</feature>
<dbReference type="AlphaFoldDB" id="A0AAJ7T8H0"/>
<feature type="compositionally biased region" description="Polar residues" evidence="1">
    <location>
        <begin position="444"/>
        <end position="455"/>
    </location>
</feature>
<organism evidence="4 5">
    <name type="scientific">Petromyzon marinus</name>
    <name type="common">Sea lamprey</name>
    <dbReference type="NCBI Taxonomy" id="7757"/>
    <lineage>
        <taxon>Eukaryota</taxon>
        <taxon>Metazoa</taxon>
        <taxon>Chordata</taxon>
        <taxon>Craniata</taxon>
        <taxon>Vertebrata</taxon>
        <taxon>Cyclostomata</taxon>
        <taxon>Hyperoartia</taxon>
        <taxon>Petromyzontiformes</taxon>
        <taxon>Petromyzontidae</taxon>
        <taxon>Petromyzon</taxon>
    </lineage>
</organism>
<dbReference type="Pfam" id="PF14901">
    <property type="entry name" value="Jiv90"/>
    <property type="match status" value="1"/>
</dbReference>
<dbReference type="GO" id="GO:0050780">
    <property type="term" value="F:dopamine receptor binding"/>
    <property type="evidence" value="ECO:0007669"/>
    <property type="project" value="TreeGrafter"/>
</dbReference>
<keyword evidence="2" id="KW-0812">Transmembrane</keyword>
<feature type="compositionally biased region" description="Basic residues" evidence="1">
    <location>
        <begin position="762"/>
        <end position="777"/>
    </location>
</feature>
<dbReference type="RefSeq" id="XP_032813192.1">
    <property type="nucleotide sequence ID" value="XM_032957301.1"/>
</dbReference>
<evidence type="ECO:0000313" key="5">
    <source>
        <dbReference type="RefSeq" id="XP_032813192.1"/>
    </source>
</evidence>
<dbReference type="Pfam" id="PF00226">
    <property type="entry name" value="DnaJ"/>
    <property type="match status" value="1"/>
</dbReference>
<protein>
    <submittedName>
        <fullName evidence="5">DnaJ homolog subfamily C member 14</fullName>
    </submittedName>
</protein>
<feature type="transmembrane region" description="Helical" evidence="2">
    <location>
        <begin position="339"/>
        <end position="362"/>
    </location>
</feature>
<dbReference type="PRINTS" id="PR00625">
    <property type="entry name" value="JDOMAIN"/>
</dbReference>
<feature type="compositionally biased region" description="Basic residues" evidence="1">
    <location>
        <begin position="244"/>
        <end position="259"/>
    </location>
</feature>
<feature type="region of interest" description="Disordered" evidence="1">
    <location>
        <begin position="694"/>
        <end position="777"/>
    </location>
</feature>
<dbReference type="SMART" id="SM00271">
    <property type="entry name" value="DnaJ"/>
    <property type="match status" value="1"/>
</dbReference>
<dbReference type="InterPro" id="IPR001623">
    <property type="entry name" value="DnaJ_domain"/>
</dbReference>
<feature type="compositionally biased region" description="Low complexity" evidence="1">
    <location>
        <begin position="724"/>
        <end position="754"/>
    </location>
</feature>
<dbReference type="Gene3D" id="1.10.287.110">
    <property type="entry name" value="DnaJ domain"/>
    <property type="match status" value="1"/>
</dbReference>
<dbReference type="InterPro" id="IPR036869">
    <property type="entry name" value="J_dom_sf"/>
</dbReference>
<feature type="region of interest" description="Disordered" evidence="1">
    <location>
        <begin position="659"/>
        <end position="681"/>
    </location>
</feature>
<dbReference type="PANTHER" id="PTHR44665">
    <property type="entry name" value="DNAJ HOMOLOG SUBFAMILY C MEMBER 14"/>
    <property type="match status" value="1"/>
</dbReference>
<dbReference type="PROSITE" id="PS50076">
    <property type="entry name" value="DNAJ_2"/>
    <property type="match status" value="1"/>
</dbReference>
<keyword evidence="2" id="KW-1133">Transmembrane helix</keyword>
<feature type="region of interest" description="Disordered" evidence="1">
    <location>
        <begin position="435"/>
        <end position="460"/>
    </location>
</feature>
<evidence type="ECO:0000256" key="1">
    <source>
        <dbReference type="SAM" id="MobiDB-lite"/>
    </source>
</evidence>
<keyword evidence="2" id="KW-0472">Membrane</keyword>
<name>A0AAJ7T8H0_PETMA</name>
<feature type="compositionally biased region" description="Low complexity" evidence="1">
    <location>
        <begin position="21"/>
        <end position="36"/>
    </location>
</feature>